<keyword evidence="1" id="KW-1133">Transmembrane helix</keyword>
<gene>
    <name evidence="3" type="ORF">PYCCODRAFT_851098</name>
</gene>
<dbReference type="PANTHER" id="PTHR40465">
    <property type="entry name" value="CHROMOSOME 1, WHOLE GENOME SHOTGUN SEQUENCE"/>
    <property type="match status" value="1"/>
</dbReference>
<evidence type="ECO:0000313" key="4">
    <source>
        <dbReference type="Proteomes" id="UP000193067"/>
    </source>
</evidence>
<feature type="transmembrane region" description="Helical" evidence="1">
    <location>
        <begin position="70"/>
        <end position="94"/>
    </location>
</feature>
<dbReference type="PANTHER" id="PTHR40465:SF1">
    <property type="entry name" value="DUF6534 DOMAIN-CONTAINING PROTEIN"/>
    <property type="match status" value="1"/>
</dbReference>
<protein>
    <recommendedName>
        <fullName evidence="2">DUF6534 domain-containing protein</fullName>
    </recommendedName>
</protein>
<feature type="transmembrane region" description="Helical" evidence="1">
    <location>
        <begin position="6"/>
        <end position="24"/>
    </location>
</feature>
<dbReference type="STRING" id="1353009.A0A1Y2IH79"/>
<dbReference type="Pfam" id="PF20152">
    <property type="entry name" value="DUF6534"/>
    <property type="match status" value="1"/>
</dbReference>
<feature type="domain" description="DUF6534" evidence="2">
    <location>
        <begin position="79"/>
        <end position="166"/>
    </location>
</feature>
<feature type="transmembrane region" description="Helical" evidence="1">
    <location>
        <begin position="115"/>
        <end position="135"/>
    </location>
</feature>
<feature type="transmembrane region" description="Helical" evidence="1">
    <location>
        <begin position="31"/>
        <end position="50"/>
    </location>
</feature>
<dbReference type="Proteomes" id="UP000193067">
    <property type="component" value="Unassembled WGS sequence"/>
</dbReference>
<sequence>MEDYLTVVIATIVQFYFTRSLWIFSRRNRPLAAILVFLTLLGLGSGTWIAADLFMEPSVVTLYAVVKPRIVVAVCSGSTAVADVIISAGLCIFLQMSRTGIQRSNTLIDKLMKYAIQRGLLTATVQMIDFITIVAAPTSLAVLPAGLMLSKLYTNAFLASLNVRHSLREEISGTRISIELGPIPDLEFACESDTAVVQNSDPGCPSHAGPAPIHSTVSTAASGINCPRLTNEVQKFSRIIAVTVIQSSDHNPYVITDGDGHTLPTCMRSHLSLSFQHANHTDAI</sequence>
<evidence type="ECO:0000259" key="2">
    <source>
        <dbReference type="Pfam" id="PF20152"/>
    </source>
</evidence>
<evidence type="ECO:0000256" key="1">
    <source>
        <dbReference type="SAM" id="Phobius"/>
    </source>
</evidence>
<keyword evidence="4" id="KW-1185">Reference proteome</keyword>
<reference evidence="3 4" key="1">
    <citation type="journal article" date="2015" name="Biotechnol. Biofuels">
        <title>Enhanced degradation of softwood versus hardwood by the white-rot fungus Pycnoporus coccineus.</title>
        <authorList>
            <person name="Couturier M."/>
            <person name="Navarro D."/>
            <person name="Chevret D."/>
            <person name="Henrissat B."/>
            <person name="Piumi F."/>
            <person name="Ruiz-Duenas F.J."/>
            <person name="Martinez A.T."/>
            <person name="Grigoriev I.V."/>
            <person name="Riley R."/>
            <person name="Lipzen A."/>
            <person name="Berrin J.G."/>
            <person name="Master E.R."/>
            <person name="Rosso M.N."/>
        </authorList>
    </citation>
    <scope>NUCLEOTIDE SEQUENCE [LARGE SCALE GENOMIC DNA]</scope>
    <source>
        <strain evidence="3 4">BRFM310</strain>
    </source>
</reference>
<dbReference type="OrthoDB" id="2803252at2759"/>
<dbReference type="EMBL" id="KZ084129">
    <property type="protein sequence ID" value="OSC99271.1"/>
    <property type="molecule type" value="Genomic_DNA"/>
</dbReference>
<keyword evidence="1" id="KW-0472">Membrane</keyword>
<proteinExistence type="predicted"/>
<dbReference type="InterPro" id="IPR045339">
    <property type="entry name" value="DUF6534"/>
</dbReference>
<accession>A0A1Y2IH79</accession>
<dbReference type="AlphaFoldDB" id="A0A1Y2IH79"/>
<evidence type="ECO:0000313" key="3">
    <source>
        <dbReference type="EMBL" id="OSC99271.1"/>
    </source>
</evidence>
<keyword evidence="1" id="KW-0812">Transmembrane</keyword>
<organism evidence="3 4">
    <name type="scientific">Trametes coccinea (strain BRFM310)</name>
    <name type="common">Pycnoporus coccineus</name>
    <dbReference type="NCBI Taxonomy" id="1353009"/>
    <lineage>
        <taxon>Eukaryota</taxon>
        <taxon>Fungi</taxon>
        <taxon>Dikarya</taxon>
        <taxon>Basidiomycota</taxon>
        <taxon>Agaricomycotina</taxon>
        <taxon>Agaricomycetes</taxon>
        <taxon>Polyporales</taxon>
        <taxon>Polyporaceae</taxon>
        <taxon>Trametes</taxon>
    </lineage>
</organism>
<name>A0A1Y2IH79_TRAC3</name>